<protein>
    <submittedName>
        <fullName evidence="8">Choline dehydrogenase</fullName>
        <ecNumber evidence="8">1.1.99.1</ecNumber>
    </submittedName>
</protein>
<comment type="similarity">
    <text evidence="2 5">Belongs to the GMC oxidoreductase family.</text>
</comment>
<evidence type="ECO:0000256" key="1">
    <source>
        <dbReference type="ARBA" id="ARBA00001974"/>
    </source>
</evidence>
<dbReference type="PIRSF" id="PIRSF000137">
    <property type="entry name" value="Alcohol_oxidase"/>
    <property type="match status" value="1"/>
</dbReference>
<dbReference type="PROSITE" id="PS00623">
    <property type="entry name" value="GMC_OXRED_1"/>
    <property type="match status" value="1"/>
</dbReference>
<evidence type="ECO:0000313" key="9">
    <source>
        <dbReference type="Proteomes" id="UP000703720"/>
    </source>
</evidence>
<name>A0ABS4WPA4_9MICO</name>
<evidence type="ECO:0000256" key="2">
    <source>
        <dbReference type="ARBA" id="ARBA00010790"/>
    </source>
</evidence>
<gene>
    <name evidence="8" type="ORF">JOF42_001530</name>
</gene>
<keyword evidence="8" id="KW-0560">Oxidoreductase</keyword>
<keyword evidence="9" id="KW-1185">Reference proteome</keyword>
<evidence type="ECO:0000313" key="8">
    <source>
        <dbReference type="EMBL" id="MBP2378035.1"/>
    </source>
</evidence>
<dbReference type="RefSeq" id="WP_210097316.1">
    <property type="nucleotide sequence ID" value="NZ_BAAAIO010000001.1"/>
</dbReference>
<keyword evidence="3 5" id="KW-0285">Flavoprotein</keyword>
<accession>A0ABS4WPA4</accession>
<proteinExistence type="inferred from homology"/>
<dbReference type="Pfam" id="PF00732">
    <property type="entry name" value="GMC_oxred_N"/>
    <property type="match status" value="1"/>
</dbReference>
<sequence length="510" mass="54563">MTELTEVADYVVIGAGSAGSAIARRLVDAGHSVHVIEAGSVDSDPNIHSPQGWPGLLMSPNDWAVMTTPQEHLDGRVLYWPRGKTLGGSSSLNGMIYMRGDRRDYDGWAAQGASGWSWDDVLPYFRKSEDHADGADDFHGAGGPLHVERIPVDSRHPLAAAFVEASVSSGIPRTEDFNRDSLDGAGFNHTTTKDGKRASAWQSFVAPILGHEALAVTTNALVDRIVVDAGRAVGVEYEVDGVRHLATARREIVLSGGAIGSPAVLLRSGIGPRGDLEQLGIEVVADVPGVGENLHDHLLVSVLYEALDPVAPPQWNLLESQLYARSRIVSDSDAPDLQPLFIHVPYPTDGGAAPEQGYTITAGIVRPHSRGSVRLSSAEPSVAPLVDPQVFADERDLEAMVDAIELVREIGGRDEFAPFRASEFAPGESVTTRDELRDFARRTVGTYHHQVGTCRMGTDELAVVDPQLRVRGIAGLRVADASVMPFVPSANTNAPSIMIGERAADLLLAE</sequence>
<reference evidence="8 9" key="1">
    <citation type="submission" date="2021-03" db="EMBL/GenBank/DDBJ databases">
        <title>Sequencing the genomes of 1000 actinobacteria strains.</title>
        <authorList>
            <person name="Klenk H.-P."/>
        </authorList>
    </citation>
    <scope>NUCLEOTIDE SEQUENCE [LARGE SCALE GENOMIC DNA]</scope>
    <source>
        <strain evidence="8 9">DSM 13468</strain>
    </source>
</reference>
<dbReference type="Gene3D" id="3.30.560.10">
    <property type="entry name" value="Glucose Oxidase, domain 3"/>
    <property type="match status" value="1"/>
</dbReference>
<evidence type="ECO:0000256" key="3">
    <source>
        <dbReference type="ARBA" id="ARBA00022630"/>
    </source>
</evidence>
<dbReference type="EMBL" id="JAGIOA010000001">
    <property type="protein sequence ID" value="MBP2378035.1"/>
    <property type="molecule type" value="Genomic_DNA"/>
</dbReference>
<dbReference type="PANTHER" id="PTHR11552">
    <property type="entry name" value="GLUCOSE-METHANOL-CHOLINE GMC OXIDOREDUCTASE"/>
    <property type="match status" value="1"/>
</dbReference>
<keyword evidence="4 5" id="KW-0274">FAD</keyword>
<dbReference type="EC" id="1.1.99.1" evidence="8"/>
<dbReference type="SUPFAM" id="SSF54373">
    <property type="entry name" value="FAD-linked reductases, C-terminal domain"/>
    <property type="match status" value="1"/>
</dbReference>
<dbReference type="InterPro" id="IPR000172">
    <property type="entry name" value="GMC_OxRdtase_N"/>
</dbReference>
<evidence type="ECO:0000259" key="7">
    <source>
        <dbReference type="PROSITE" id="PS00624"/>
    </source>
</evidence>
<organism evidence="8 9">
    <name type="scientific">Microbacterium phyllosphaerae</name>
    <dbReference type="NCBI Taxonomy" id="124798"/>
    <lineage>
        <taxon>Bacteria</taxon>
        <taxon>Bacillati</taxon>
        <taxon>Actinomycetota</taxon>
        <taxon>Actinomycetes</taxon>
        <taxon>Micrococcales</taxon>
        <taxon>Microbacteriaceae</taxon>
        <taxon>Microbacterium</taxon>
    </lineage>
</organism>
<dbReference type="PROSITE" id="PS00624">
    <property type="entry name" value="GMC_OXRED_2"/>
    <property type="match status" value="1"/>
</dbReference>
<dbReference type="PANTHER" id="PTHR11552:SF147">
    <property type="entry name" value="CHOLINE DEHYDROGENASE, MITOCHONDRIAL"/>
    <property type="match status" value="1"/>
</dbReference>
<feature type="domain" description="Glucose-methanol-choline oxidoreductase N-terminal" evidence="6">
    <location>
        <begin position="83"/>
        <end position="106"/>
    </location>
</feature>
<dbReference type="GO" id="GO:0008812">
    <property type="term" value="F:choline dehydrogenase activity"/>
    <property type="evidence" value="ECO:0007669"/>
    <property type="project" value="UniProtKB-EC"/>
</dbReference>
<evidence type="ECO:0000259" key="6">
    <source>
        <dbReference type="PROSITE" id="PS00623"/>
    </source>
</evidence>
<dbReference type="InterPro" id="IPR036188">
    <property type="entry name" value="FAD/NAD-bd_sf"/>
</dbReference>
<dbReference type="SUPFAM" id="SSF51905">
    <property type="entry name" value="FAD/NAD(P)-binding domain"/>
    <property type="match status" value="1"/>
</dbReference>
<dbReference type="Pfam" id="PF05199">
    <property type="entry name" value="GMC_oxred_C"/>
    <property type="match status" value="1"/>
</dbReference>
<dbReference type="InterPro" id="IPR007867">
    <property type="entry name" value="GMC_OxRtase_C"/>
</dbReference>
<evidence type="ECO:0000256" key="4">
    <source>
        <dbReference type="ARBA" id="ARBA00022827"/>
    </source>
</evidence>
<comment type="cofactor">
    <cofactor evidence="1">
        <name>FAD</name>
        <dbReference type="ChEBI" id="CHEBI:57692"/>
    </cofactor>
</comment>
<evidence type="ECO:0000256" key="5">
    <source>
        <dbReference type="RuleBase" id="RU003968"/>
    </source>
</evidence>
<feature type="domain" description="Glucose-methanol-choline oxidoreductase N-terminal" evidence="7">
    <location>
        <begin position="257"/>
        <end position="271"/>
    </location>
</feature>
<comment type="caution">
    <text evidence="8">The sequence shown here is derived from an EMBL/GenBank/DDBJ whole genome shotgun (WGS) entry which is preliminary data.</text>
</comment>
<dbReference type="Gene3D" id="3.50.50.60">
    <property type="entry name" value="FAD/NAD(P)-binding domain"/>
    <property type="match status" value="1"/>
</dbReference>
<dbReference type="InterPro" id="IPR012132">
    <property type="entry name" value="GMC_OxRdtase"/>
</dbReference>
<dbReference type="Proteomes" id="UP000703720">
    <property type="component" value="Unassembled WGS sequence"/>
</dbReference>